<keyword evidence="2 10" id="KW-0444">Lipid biosynthesis</keyword>
<dbReference type="AlphaFoldDB" id="A0AAN6RI01"/>
<evidence type="ECO:0000256" key="10">
    <source>
        <dbReference type="RuleBase" id="RU361115"/>
    </source>
</evidence>
<feature type="transmembrane region" description="Helical" evidence="10">
    <location>
        <begin position="194"/>
        <end position="214"/>
    </location>
</feature>
<feature type="transmembrane region" description="Helical" evidence="10">
    <location>
        <begin position="417"/>
        <end position="438"/>
    </location>
</feature>
<dbReference type="GO" id="GO:0034626">
    <property type="term" value="P:fatty acid elongation, polyunsaturated fatty acid"/>
    <property type="evidence" value="ECO:0007669"/>
    <property type="project" value="TreeGrafter"/>
</dbReference>
<reference evidence="12 13" key="1">
    <citation type="submission" date="2021-02" db="EMBL/GenBank/DDBJ databases">
        <title>Genome assembly of Pseudopithomyces chartarum.</title>
        <authorList>
            <person name="Jauregui R."/>
            <person name="Singh J."/>
            <person name="Voisey C."/>
        </authorList>
    </citation>
    <scope>NUCLEOTIDE SEQUENCE [LARGE SCALE GENOMIC DNA]</scope>
    <source>
        <strain evidence="12 13">AGR01</strain>
    </source>
</reference>
<evidence type="ECO:0000256" key="8">
    <source>
        <dbReference type="ARBA" id="ARBA00023136"/>
    </source>
</evidence>
<keyword evidence="6 10" id="KW-1133">Transmembrane helix</keyword>
<dbReference type="Pfam" id="PF01151">
    <property type="entry name" value="ELO"/>
    <property type="match status" value="1"/>
</dbReference>
<dbReference type="GO" id="GO:0034625">
    <property type="term" value="P:fatty acid elongation, monounsaturated fatty acid"/>
    <property type="evidence" value="ECO:0007669"/>
    <property type="project" value="TreeGrafter"/>
</dbReference>
<dbReference type="EC" id="2.3.1.-" evidence="10"/>
<name>A0AAN6RI01_9PLEO</name>
<keyword evidence="13" id="KW-1185">Reference proteome</keyword>
<keyword evidence="7 10" id="KW-0443">Lipid metabolism</keyword>
<keyword evidence="5 10" id="KW-0276">Fatty acid metabolism</keyword>
<comment type="similarity">
    <text evidence="10">Belongs to the ELO family.</text>
</comment>
<dbReference type="GO" id="GO:0005789">
    <property type="term" value="C:endoplasmic reticulum membrane"/>
    <property type="evidence" value="ECO:0007669"/>
    <property type="project" value="TreeGrafter"/>
</dbReference>
<feature type="transmembrane region" description="Helical" evidence="10">
    <location>
        <begin position="256"/>
        <end position="274"/>
    </location>
</feature>
<protein>
    <recommendedName>
        <fullName evidence="10">Elongation of fatty acids protein</fullName>
        <ecNumber evidence="10">2.3.1.-</ecNumber>
    </recommendedName>
</protein>
<accession>A0AAN6RI01</accession>
<comment type="catalytic activity">
    <reaction evidence="10">
        <text>an acyl-CoA + malonyl-CoA + H(+) = a 3-oxoacyl-CoA + CO2 + CoA</text>
        <dbReference type="Rhea" id="RHEA:50252"/>
        <dbReference type="ChEBI" id="CHEBI:15378"/>
        <dbReference type="ChEBI" id="CHEBI:16526"/>
        <dbReference type="ChEBI" id="CHEBI:57287"/>
        <dbReference type="ChEBI" id="CHEBI:57384"/>
        <dbReference type="ChEBI" id="CHEBI:58342"/>
        <dbReference type="ChEBI" id="CHEBI:90726"/>
    </reaction>
    <physiologicalReaction direction="left-to-right" evidence="10">
        <dbReference type="Rhea" id="RHEA:50253"/>
    </physiologicalReaction>
</comment>
<dbReference type="EMBL" id="WVTA01000006">
    <property type="protein sequence ID" value="KAK3209450.1"/>
    <property type="molecule type" value="Genomic_DNA"/>
</dbReference>
<comment type="subcellular location">
    <subcellularLocation>
        <location evidence="1">Membrane</location>
        <topology evidence="1">Multi-pass membrane protein</topology>
    </subcellularLocation>
</comment>
<dbReference type="GO" id="GO:0042761">
    <property type="term" value="P:very long-chain fatty acid biosynthetic process"/>
    <property type="evidence" value="ECO:0007669"/>
    <property type="project" value="TreeGrafter"/>
</dbReference>
<evidence type="ECO:0000256" key="11">
    <source>
        <dbReference type="SAM" id="MobiDB-lite"/>
    </source>
</evidence>
<gene>
    <name evidence="12" type="ORF">GRF29_69g1832220</name>
</gene>
<feature type="compositionally biased region" description="Basic and acidic residues" evidence="11">
    <location>
        <begin position="534"/>
        <end position="576"/>
    </location>
</feature>
<sequence length="585" mass="64566">MSGAGPSLYPGEFPKWAVFKFPPDAAPPAIPPPVAEAPFTSFRNPFPIPEHIYNGALQPIVPLTIATVYATSISLLNAYNRKHGNKPWRISKTRAFHVFVILHNVFLAVYSAVTCWAMIRSLKHAIPHYTEPNAVVGTVDALCHIHGPRGLGDAVYFNADQQKWESKNPNVQLDPYGLPQSDDLGRVWNEGLAFWGWIFYLSKFYEVLDTVIIIMKGKRSSTLQTYHHAGAMLSMWSGIRYMSAPIWMFALVNSGIHAMMYTYYTVTALGFRVPQGIKRTLTTMQITQFIVGVTFAAAHLFVSYTVPVTVAYEVAEKVIPKLNTSSIASVASSVTSTAVPAATGAGLAFLKKWIYRAAGDEGLAENVFAANAAPSAHAHLGAEQHAQHPIQHATQTRTVYRTQYEHVPCIDTSGQAFAIYLNLIYLAPLTGLFMRFFVKSYLRSNKANAKNRTTQQNIAKSTRDAIHGVDREIESLGKSAENNIDQLVNGRGRPTSSNGKPKANGEQTEKRNGNGTLSPENKRFVDSLNTKVSQELERIGEGDEGSRERARKAAKEAVSEAEKKERSARRSFEDHSTLLGRPNAE</sequence>
<keyword evidence="9 10" id="KW-0275">Fatty acid biosynthesis</keyword>
<dbReference type="GO" id="GO:0030148">
    <property type="term" value="P:sphingolipid biosynthetic process"/>
    <property type="evidence" value="ECO:0007669"/>
    <property type="project" value="TreeGrafter"/>
</dbReference>
<keyword evidence="8 10" id="KW-0472">Membrane</keyword>
<evidence type="ECO:0000313" key="13">
    <source>
        <dbReference type="Proteomes" id="UP001280581"/>
    </source>
</evidence>
<evidence type="ECO:0000256" key="2">
    <source>
        <dbReference type="ARBA" id="ARBA00022516"/>
    </source>
</evidence>
<feature type="transmembrane region" description="Helical" evidence="10">
    <location>
        <begin position="286"/>
        <end position="306"/>
    </location>
</feature>
<evidence type="ECO:0000256" key="1">
    <source>
        <dbReference type="ARBA" id="ARBA00004141"/>
    </source>
</evidence>
<evidence type="ECO:0000256" key="9">
    <source>
        <dbReference type="ARBA" id="ARBA00023160"/>
    </source>
</evidence>
<feature type="region of interest" description="Disordered" evidence="11">
    <location>
        <begin position="476"/>
        <end position="585"/>
    </location>
</feature>
<evidence type="ECO:0000313" key="12">
    <source>
        <dbReference type="EMBL" id="KAK3209450.1"/>
    </source>
</evidence>
<evidence type="ECO:0000256" key="7">
    <source>
        <dbReference type="ARBA" id="ARBA00023098"/>
    </source>
</evidence>
<dbReference type="GO" id="GO:0009922">
    <property type="term" value="F:fatty acid elongase activity"/>
    <property type="evidence" value="ECO:0007669"/>
    <property type="project" value="InterPro"/>
</dbReference>
<feature type="transmembrane region" description="Helical" evidence="10">
    <location>
        <begin position="56"/>
        <end position="76"/>
    </location>
</feature>
<keyword evidence="3 10" id="KW-0808">Transferase</keyword>
<evidence type="ECO:0000256" key="4">
    <source>
        <dbReference type="ARBA" id="ARBA00022692"/>
    </source>
</evidence>
<comment type="caution">
    <text evidence="12">The sequence shown here is derived from an EMBL/GenBank/DDBJ whole genome shotgun (WGS) entry which is preliminary data.</text>
</comment>
<dbReference type="GO" id="GO:0019367">
    <property type="term" value="P:fatty acid elongation, saturated fatty acid"/>
    <property type="evidence" value="ECO:0007669"/>
    <property type="project" value="TreeGrafter"/>
</dbReference>
<dbReference type="PANTHER" id="PTHR11157:SF169">
    <property type="entry name" value="ELONGATION OF FATTY ACIDS PROTEIN"/>
    <property type="match status" value="1"/>
</dbReference>
<dbReference type="InterPro" id="IPR002076">
    <property type="entry name" value="ELO_fam"/>
</dbReference>
<dbReference type="Proteomes" id="UP001280581">
    <property type="component" value="Unassembled WGS sequence"/>
</dbReference>
<organism evidence="12 13">
    <name type="scientific">Pseudopithomyces chartarum</name>
    <dbReference type="NCBI Taxonomy" id="1892770"/>
    <lineage>
        <taxon>Eukaryota</taxon>
        <taxon>Fungi</taxon>
        <taxon>Dikarya</taxon>
        <taxon>Ascomycota</taxon>
        <taxon>Pezizomycotina</taxon>
        <taxon>Dothideomycetes</taxon>
        <taxon>Pleosporomycetidae</taxon>
        <taxon>Pleosporales</taxon>
        <taxon>Massarineae</taxon>
        <taxon>Didymosphaeriaceae</taxon>
        <taxon>Pseudopithomyces</taxon>
    </lineage>
</organism>
<evidence type="ECO:0000256" key="6">
    <source>
        <dbReference type="ARBA" id="ARBA00022989"/>
    </source>
</evidence>
<evidence type="ECO:0000256" key="5">
    <source>
        <dbReference type="ARBA" id="ARBA00022832"/>
    </source>
</evidence>
<proteinExistence type="inferred from homology"/>
<keyword evidence="4 10" id="KW-0812">Transmembrane</keyword>
<evidence type="ECO:0000256" key="3">
    <source>
        <dbReference type="ARBA" id="ARBA00022679"/>
    </source>
</evidence>
<feature type="transmembrane region" description="Helical" evidence="10">
    <location>
        <begin position="96"/>
        <end position="119"/>
    </location>
</feature>
<dbReference type="PANTHER" id="PTHR11157">
    <property type="entry name" value="FATTY ACID ACYL TRANSFERASE-RELATED"/>
    <property type="match status" value="1"/>
</dbReference>